<dbReference type="GO" id="GO:0016810">
    <property type="term" value="F:hydrolase activity, acting on carbon-nitrogen (but not peptide) bonds"/>
    <property type="evidence" value="ECO:0007669"/>
    <property type="project" value="InterPro"/>
</dbReference>
<dbReference type="Gene3D" id="2.30.40.10">
    <property type="entry name" value="Urease, subunit C, domain 1"/>
    <property type="match status" value="1"/>
</dbReference>
<dbReference type="AlphaFoldDB" id="A0A367P9N6"/>
<accession>A0A367P9N6</accession>
<dbReference type="InterPro" id="IPR011059">
    <property type="entry name" value="Metal-dep_hydrolase_composite"/>
</dbReference>
<evidence type="ECO:0000313" key="4">
    <source>
        <dbReference type="Proteomes" id="UP000253501"/>
    </source>
</evidence>
<feature type="chain" id="PRO_5016769437" evidence="1">
    <location>
        <begin position="26"/>
        <end position="140"/>
    </location>
</feature>
<dbReference type="PROSITE" id="PS51318">
    <property type="entry name" value="TAT"/>
    <property type="match status" value="1"/>
</dbReference>
<proteinExistence type="predicted"/>
<evidence type="ECO:0000259" key="2">
    <source>
        <dbReference type="Pfam" id="PF07969"/>
    </source>
</evidence>
<sequence>MSITRRHFIASAAALGAAASSELFAMSPNPTPDLILVNGKFATLDRANPQADAVAIQDGRFVGVGTRQDIMKLAGAQTRVIDLNGRRAIPGLIDSHMHIIRGGLNYNMELRWDGVRSLADAMRMLKDQVARTPAPQWVRV</sequence>
<feature type="non-terminal residue" evidence="3">
    <location>
        <position position="140"/>
    </location>
</feature>
<reference evidence="3 4" key="1">
    <citation type="submission" date="2018-04" db="EMBL/GenBank/DDBJ databases">
        <title>Cupriavidus necator CR12 genome sequencing and assembly.</title>
        <authorList>
            <person name="Ben Fekih I."/>
            <person name="Mazhar H.S."/>
            <person name="Bello S.K."/>
            <person name="Rensing C."/>
        </authorList>
    </citation>
    <scope>NUCLEOTIDE SEQUENCE [LARGE SCALE GENOMIC DNA]</scope>
    <source>
        <strain evidence="3 4">CR12</strain>
    </source>
</reference>
<comment type="caution">
    <text evidence="3">The sequence shown here is derived from an EMBL/GenBank/DDBJ whole genome shotgun (WGS) entry which is preliminary data.</text>
</comment>
<dbReference type="PANTHER" id="PTHR22642">
    <property type="entry name" value="IMIDAZOLONEPROPIONASE"/>
    <property type="match status" value="1"/>
</dbReference>
<dbReference type="Pfam" id="PF07969">
    <property type="entry name" value="Amidohydro_3"/>
    <property type="match status" value="1"/>
</dbReference>
<dbReference type="PANTHER" id="PTHR22642:SF21">
    <property type="entry name" value="PERIPLASMIC PROTEIN"/>
    <property type="match status" value="1"/>
</dbReference>
<keyword evidence="1" id="KW-0732">Signal</keyword>
<keyword evidence="3" id="KW-0378">Hydrolase</keyword>
<dbReference type="SUPFAM" id="SSF51338">
    <property type="entry name" value="Composite domain of metallo-dependent hydrolases"/>
    <property type="match status" value="1"/>
</dbReference>
<feature type="domain" description="Amidohydrolase 3" evidence="2">
    <location>
        <begin position="79"/>
        <end position="138"/>
    </location>
</feature>
<feature type="signal peptide" evidence="1">
    <location>
        <begin position="1"/>
        <end position="25"/>
    </location>
</feature>
<dbReference type="InterPro" id="IPR013108">
    <property type="entry name" value="Amidohydro_3"/>
</dbReference>
<name>A0A367P9N6_CUPNE</name>
<dbReference type="Proteomes" id="UP000253501">
    <property type="component" value="Unassembled WGS sequence"/>
</dbReference>
<organism evidence="3 4">
    <name type="scientific">Cupriavidus necator</name>
    <name type="common">Alcaligenes eutrophus</name>
    <name type="synonym">Ralstonia eutropha</name>
    <dbReference type="NCBI Taxonomy" id="106590"/>
    <lineage>
        <taxon>Bacteria</taxon>
        <taxon>Pseudomonadati</taxon>
        <taxon>Pseudomonadota</taxon>
        <taxon>Betaproteobacteria</taxon>
        <taxon>Burkholderiales</taxon>
        <taxon>Burkholderiaceae</taxon>
        <taxon>Cupriavidus</taxon>
    </lineage>
</organism>
<gene>
    <name evidence="3" type="ORF">DDK22_31215</name>
</gene>
<dbReference type="InterPro" id="IPR006311">
    <property type="entry name" value="TAT_signal"/>
</dbReference>
<protein>
    <submittedName>
        <fullName evidence="3">Amidohydrolase</fullName>
    </submittedName>
</protein>
<evidence type="ECO:0000313" key="3">
    <source>
        <dbReference type="EMBL" id="RCJ04578.1"/>
    </source>
</evidence>
<dbReference type="EMBL" id="QDHA01000095">
    <property type="protein sequence ID" value="RCJ04578.1"/>
    <property type="molecule type" value="Genomic_DNA"/>
</dbReference>
<evidence type="ECO:0000256" key="1">
    <source>
        <dbReference type="SAM" id="SignalP"/>
    </source>
</evidence>